<dbReference type="GO" id="GO:0016874">
    <property type="term" value="F:ligase activity"/>
    <property type="evidence" value="ECO:0007669"/>
    <property type="project" value="UniProtKB-KW"/>
</dbReference>
<evidence type="ECO:0000313" key="15">
    <source>
        <dbReference type="EMBL" id="GMA92745.1"/>
    </source>
</evidence>
<dbReference type="InterPro" id="IPR013221">
    <property type="entry name" value="Mur_ligase_cen"/>
</dbReference>
<evidence type="ECO:0000256" key="1">
    <source>
        <dbReference type="ARBA" id="ARBA00022490"/>
    </source>
</evidence>
<keyword evidence="9 10" id="KW-0961">Cell wall biogenesis/degradation</keyword>
<comment type="similarity">
    <text evidence="10">Belongs to the MurCDEF family. MurF subfamily.</text>
</comment>
<evidence type="ECO:0000256" key="7">
    <source>
        <dbReference type="ARBA" id="ARBA00022984"/>
    </source>
</evidence>
<dbReference type="RefSeq" id="WP_284301526.1">
    <property type="nucleotide sequence ID" value="NZ_BSVA01000001.1"/>
</dbReference>
<dbReference type="Pfam" id="PF08245">
    <property type="entry name" value="Mur_ligase_M"/>
    <property type="match status" value="1"/>
</dbReference>
<keyword evidence="16" id="KW-1185">Reference proteome</keyword>
<feature type="domain" description="Mur ligase N-terminal catalytic" evidence="12">
    <location>
        <begin position="33"/>
        <end position="79"/>
    </location>
</feature>
<dbReference type="InterPro" id="IPR036565">
    <property type="entry name" value="Mur-like_cat_sf"/>
</dbReference>
<comment type="catalytic activity">
    <reaction evidence="10 11">
        <text>D-alanyl-D-alanine + UDP-N-acetyl-alpha-D-muramoyl-L-alanyl-gamma-D-glutamyl-meso-2,6-diaminopimelate + ATP = UDP-N-acetyl-alpha-D-muramoyl-L-alanyl-gamma-D-glutamyl-meso-2,6-diaminopimeloyl-D-alanyl-D-alanine + ADP + phosphate + H(+)</text>
        <dbReference type="Rhea" id="RHEA:28374"/>
        <dbReference type="ChEBI" id="CHEBI:15378"/>
        <dbReference type="ChEBI" id="CHEBI:30616"/>
        <dbReference type="ChEBI" id="CHEBI:43474"/>
        <dbReference type="ChEBI" id="CHEBI:57822"/>
        <dbReference type="ChEBI" id="CHEBI:61386"/>
        <dbReference type="ChEBI" id="CHEBI:83905"/>
        <dbReference type="ChEBI" id="CHEBI:456216"/>
        <dbReference type="EC" id="6.3.2.10"/>
    </reaction>
</comment>
<evidence type="ECO:0000256" key="9">
    <source>
        <dbReference type="ARBA" id="ARBA00023316"/>
    </source>
</evidence>
<feature type="domain" description="Mur ligase central" evidence="14">
    <location>
        <begin position="115"/>
        <end position="301"/>
    </location>
</feature>
<evidence type="ECO:0000256" key="6">
    <source>
        <dbReference type="ARBA" id="ARBA00022960"/>
    </source>
</evidence>
<dbReference type="Gene3D" id="3.40.1190.10">
    <property type="entry name" value="Mur-like, catalytic domain"/>
    <property type="match status" value="1"/>
</dbReference>
<evidence type="ECO:0000313" key="16">
    <source>
        <dbReference type="Proteomes" id="UP001157069"/>
    </source>
</evidence>
<reference evidence="16" key="1">
    <citation type="journal article" date="2019" name="Int. J. Syst. Evol. Microbiol.">
        <title>The Global Catalogue of Microorganisms (GCM) 10K type strain sequencing project: providing services to taxonomists for standard genome sequencing and annotation.</title>
        <authorList>
            <consortium name="The Broad Institute Genomics Platform"/>
            <consortium name="The Broad Institute Genome Sequencing Center for Infectious Disease"/>
            <person name="Wu L."/>
            <person name="Ma J."/>
        </authorList>
    </citation>
    <scope>NUCLEOTIDE SEQUENCE [LARGE SCALE GENOMIC DNA]</scope>
    <source>
        <strain evidence="16">NBRC 108755</strain>
    </source>
</reference>
<evidence type="ECO:0000256" key="2">
    <source>
        <dbReference type="ARBA" id="ARBA00022598"/>
    </source>
</evidence>
<evidence type="ECO:0000256" key="10">
    <source>
        <dbReference type="HAMAP-Rule" id="MF_02019"/>
    </source>
</evidence>
<dbReference type="EC" id="6.3.2.10" evidence="10 11"/>
<dbReference type="SUPFAM" id="SSF63418">
    <property type="entry name" value="MurE/MurF N-terminal domain"/>
    <property type="match status" value="1"/>
</dbReference>
<dbReference type="InterPro" id="IPR051046">
    <property type="entry name" value="MurCDEF_CellWall_CoF430Synth"/>
</dbReference>
<dbReference type="HAMAP" id="MF_02019">
    <property type="entry name" value="MurF"/>
    <property type="match status" value="1"/>
</dbReference>
<evidence type="ECO:0000256" key="4">
    <source>
        <dbReference type="ARBA" id="ARBA00022741"/>
    </source>
</evidence>
<dbReference type="NCBIfam" id="TIGR01143">
    <property type="entry name" value="murF"/>
    <property type="match status" value="1"/>
</dbReference>
<dbReference type="PANTHER" id="PTHR43024">
    <property type="entry name" value="UDP-N-ACETYLMURAMOYL-TRIPEPTIDE--D-ALANYL-D-ALANINE LIGASE"/>
    <property type="match status" value="1"/>
</dbReference>
<dbReference type="InterPro" id="IPR035911">
    <property type="entry name" value="MurE/MurF_N"/>
</dbReference>
<evidence type="ECO:0000256" key="8">
    <source>
        <dbReference type="ARBA" id="ARBA00023306"/>
    </source>
</evidence>
<comment type="pathway">
    <text evidence="10 11">Cell wall biogenesis; peptidoglycan biosynthesis.</text>
</comment>
<evidence type="ECO:0000259" key="12">
    <source>
        <dbReference type="Pfam" id="PF01225"/>
    </source>
</evidence>
<accession>A0ABQ6JWR8</accession>
<dbReference type="InterPro" id="IPR004101">
    <property type="entry name" value="Mur_ligase_C"/>
</dbReference>
<comment type="subcellular location">
    <subcellularLocation>
        <location evidence="10 11">Cytoplasm</location>
    </subcellularLocation>
</comment>
<gene>
    <name evidence="10 15" type="primary">murF</name>
    <name evidence="15" type="ORF">GCM10025869_32740</name>
</gene>
<keyword evidence="1 10" id="KW-0963">Cytoplasm</keyword>
<feature type="binding site" evidence="10">
    <location>
        <begin position="117"/>
        <end position="123"/>
    </location>
    <ligand>
        <name>ATP</name>
        <dbReference type="ChEBI" id="CHEBI:30616"/>
    </ligand>
</feature>
<dbReference type="SUPFAM" id="SSF53244">
    <property type="entry name" value="MurD-like peptide ligases, peptide-binding domain"/>
    <property type="match status" value="1"/>
</dbReference>
<evidence type="ECO:0000259" key="14">
    <source>
        <dbReference type="Pfam" id="PF08245"/>
    </source>
</evidence>
<evidence type="ECO:0000256" key="11">
    <source>
        <dbReference type="RuleBase" id="RU004136"/>
    </source>
</evidence>
<comment type="caution">
    <text evidence="15">The sequence shown here is derived from an EMBL/GenBank/DDBJ whole genome shotgun (WGS) entry which is preliminary data.</text>
</comment>
<dbReference type="Gene3D" id="3.90.190.20">
    <property type="entry name" value="Mur ligase, C-terminal domain"/>
    <property type="match status" value="1"/>
</dbReference>
<proteinExistence type="inferred from homology"/>
<keyword evidence="8 10" id="KW-0131">Cell cycle</keyword>
<evidence type="ECO:0000256" key="5">
    <source>
        <dbReference type="ARBA" id="ARBA00022840"/>
    </source>
</evidence>
<keyword evidence="6 10" id="KW-0133">Cell shape</keyword>
<keyword evidence="3 10" id="KW-0132">Cell division</keyword>
<keyword evidence="7 10" id="KW-0573">Peptidoglycan synthesis</keyword>
<dbReference type="Proteomes" id="UP001157069">
    <property type="component" value="Unassembled WGS sequence"/>
</dbReference>
<dbReference type="Gene3D" id="3.40.1390.10">
    <property type="entry name" value="MurE/MurF, N-terminal domain"/>
    <property type="match status" value="1"/>
</dbReference>
<dbReference type="PANTHER" id="PTHR43024:SF1">
    <property type="entry name" value="UDP-N-ACETYLMURAMOYL-TRIPEPTIDE--D-ALANYL-D-ALANINE LIGASE"/>
    <property type="match status" value="1"/>
</dbReference>
<dbReference type="Pfam" id="PF01225">
    <property type="entry name" value="Mur_ligase"/>
    <property type="match status" value="1"/>
</dbReference>
<comment type="function">
    <text evidence="10 11">Involved in cell wall formation. Catalyzes the final step in the synthesis of UDP-N-acetylmuramoyl-pentapeptide, the precursor of murein.</text>
</comment>
<dbReference type="Pfam" id="PF02875">
    <property type="entry name" value="Mur_ligase_C"/>
    <property type="match status" value="1"/>
</dbReference>
<dbReference type="InterPro" id="IPR000713">
    <property type="entry name" value="Mur_ligase_N"/>
</dbReference>
<dbReference type="InterPro" id="IPR036615">
    <property type="entry name" value="Mur_ligase_C_dom_sf"/>
</dbReference>
<organism evidence="15 16">
    <name type="scientific">Homoserinibacter gongjuensis</name>
    <dbReference type="NCBI Taxonomy" id="1162968"/>
    <lineage>
        <taxon>Bacteria</taxon>
        <taxon>Bacillati</taxon>
        <taxon>Actinomycetota</taxon>
        <taxon>Actinomycetes</taxon>
        <taxon>Micrococcales</taxon>
        <taxon>Microbacteriaceae</taxon>
        <taxon>Homoserinibacter</taxon>
    </lineage>
</organism>
<evidence type="ECO:0000256" key="3">
    <source>
        <dbReference type="ARBA" id="ARBA00022618"/>
    </source>
</evidence>
<evidence type="ECO:0000259" key="13">
    <source>
        <dbReference type="Pfam" id="PF02875"/>
    </source>
</evidence>
<name>A0ABQ6JWR8_9MICO</name>
<keyword evidence="2 10" id="KW-0436">Ligase</keyword>
<keyword evidence="4 10" id="KW-0547">Nucleotide-binding</keyword>
<dbReference type="InterPro" id="IPR005863">
    <property type="entry name" value="UDP-N-AcMur_synth"/>
</dbReference>
<dbReference type="SUPFAM" id="SSF53623">
    <property type="entry name" value="MurD-like peptide ligases, catalytic domain"/>
    <property type="match status" value="1"/>
</dbReference>
<keyword evidence="5 10" id="KW-0067">ATP-binding</keyword>
<feature type="domain" description="Mur ligase C-terminal" evidence="13">
    <location>
        <begin position="325"/>
        <end position="452"/>
    </location>
</feature>
<dbReference type="EMBL" id="BSVA01000001">
    <property type="protein sequence ID" value="GMA92745.1"/>
    <property type="molecule type" value="Genomic_DNA"/>
</dbReference>
<sequence length="507" mass="53517">MIAFRLEELAGLLDGRLVLPQGTAGDTIVSGSVETDSRLVGPGSIFFALPGEVTDGHHFALDAVAAGAALVVCRERLDIVGPQLIVADGLEALAQLAREVVARVHARGELRVVGITGSNGKTTTKNLLRAILSAEGPTVAPEGSFNNQVGAPISMLRIDEHTCFLIVEMGASGAGEIARLVSIAKPDIGVVLKVGLAHAGEFGGIEATEAAKSEMVTDLPASAVAVLNVDDERVARMRERTAARVVGFGLRADAEVRAEQVVATVRGTAFTLVIDGARRQVQLRILGEHHVMNALAALSVARELGVDLDRAVAALGEVPRAERWRMELFTRDDGAIVINDAYNASPDSMAAALKTLAQLGRDENRRTIAVLGEMAELGPYAQEEHDRIGRLAVRLNIGQLVVVGDGARHIHAAAGLEGSWDGESKFVPDIEAAYDVLRDEVRPGDILLVKSSKSAGLRFLGDRLAGAGDPRDRPSRRGRVLARLHALHDPAVDPAVQAPRLGAVHPG</sequence>
<protein>
    <recommendedName>
        <fullName evidence="10 11">UDP-N-acetylmuramoyl-tripeptide--D-alanyl-D-alanine ligase</fullName>
        <ecNumber evidence="10 11">6.3.2.10</ecNumber>
    </recommendedName>
    <alternativeName>
        <fullName evidence="10">D-alanyl-D-alanine-adding enzyme</fullName>
    </alternativeName>
</protein>